<comment type="caution">
    <text evidence="1">The sequence shown here is derived from an EMBL/GenBank/DDBJ whole genome shotgun (WGS) entry which is preliminary data.</text>
</comment>
<keyword evidence="2" id="KW-1185">Reference proteome</keyword>
<proteinExistence type="predicted"/>
<accession>A0AAN8EN72</accession>
<evidence type="ECO:0000313" key="2">
    <source>
        <dbReference type="Proteomes" id="UP001316803"/>
    </source>
</evidence>
<evidence type="ECO:0000313" key="1">
    <source>
        <dbReference type="EMBL" id="KAK5954792.1"/>
    </source>
</evidence>
<protein>
    <submittedName>
        <fullName evidence="1">Uncharacterized protein</fullName>
    </submittedName>
</protein>
<reference evidence="1 2" key="1">
    <citation type="submission" date="2022-12" db="EMBL/GenBank/DDBJ databases">
        <title>Genomic features and morphological characterization of a novel Knufia sp. strain isolated from spacecraft assembly facility.</title>
        <authorList>
            <person name="Teixeira M."/>
            <person name="Chander A.M."/>
            <person name="Stajich J.E."/>
            <person name="Venkateswaran K."/>
        </authorList>
    </citation>
    <scope>NUCLEOTIDE SEQUENCE [LARGE SCALE GENOMIC DNA]</scope>
    <source>
        <strain evidence="1 2">FJI-L2-BK-P2</strain>
    </source>
</reference>
<gene>
    <name evidence="1" type="ORF">OHC33_004518</name>
</gene>
<organism evidence="1 2">
    <name type="scientific">Knufia fluminis</name>
    <dbReference type="NCBI Taxonomy" id="191047"/>
    <lineage>
        <taxon>Eukaryota</taxon>
        <taxon>Fungi</taxon>
        <taxon>Dikarya</taxon>
        <taxon>Ascomycota</taxon>
        <taxon>Pezizomycotina</taxon>
        <taxon>Eurotiomycetes</taxon>
        <taxon>Chaetothyriomycetidae</taxon>
        <taxon>Chaetothyriales</taxon>
        <taxon>Trichomeriaceae</taxon>
        <taxon>Knufia</taxon>
    </lineage>
</organism>
<dbReference type="AlphaFoldDB" id="A0AAN8EN72"/>
<dbReference type="Proteomes" id="UP001316803">
    <property type="component" value="Unassembled WGS sequence"/>
</dbReference>
<sequence length="238" mass="27597">MFVTIRQAISGVLTQIADDHLLVTNQPVTDQAQHARWFLNAIKTLQFSGLLISNLRSQTQHIAAQFPNLEHIKAGTYVVNIELAFRASETRNPNAHHQLVTDYFESQRSKKGKPLRLRDNDGRHMEPIRKRAERVTPAAWRGAPGRPAKVKTEIILYFVDKHELSDTHHRGILATYDVFAEEVTSTELVDFYRQNAFDMPGESRNNWSNPDSWLIFRLDEYKEVARHATKKEKRNRRE</sequence>
<name>A0AAN8EN72_9EURO</name>
<dbReference type="EMBL" id="JAKLMC020000008">
    <property type="protein sequence ID" value="KAK5954792.1"/>
    <property type="molecule type" value="Genomic_DNA"/>
</dbReference>